<comment type="caution">
    <text evidence="1">The sequence shown here is derived from an EMBL/GenBank/DDBJ whole genome shotgun (WGS) entry which is preliminary data.</text>
</comment>
<accession>A0ABN7XA96</accession>
<organism evidence="1 2">
    <name type="scientific">Gigaspora margarita</name>
    <dbReference type="NCBI Taxonomy" id="4874"/>
    <lineage>
        <taxon>Eukaryota</taxon>
        <taxon>Fungi</taxon>
        <taxon>Fungi incertae sedis</taxon>
        <taxon>Mucoromycota</taxon>
        <taxon>Glomeromycotina</taxon>
        <taxon>Glomeromycetes</taxon>
        <taxon>Diversisporales</taxon>
        <taxon>Gigasporaceae</taxon>
        <taxon>Gigaspora</taxon>
    </lineage>
</organism>
<dbReference type="EMBL" id="CAJVQB010107403">
    <property type="protein sequence ID" value="CAG8851698.1"/>
    <property type="molecule type" value="Genomic_DNA"/>
</dbReference>
<dbReference type="Proteomes" id="UP000789901">
    <property type="component" value="Unassembled WGS sequence"/>
</dbReference>
<protein>
    <submittedName>
        <fullName evidence="1">2801_t:CDS:1</fullName>
    </submittedName>
</protein>
<proteinExistence type="predicted"/>
<name>A0ABN7XA96_GIGMA</name>
<sequence length="61" mass="6836">NNETNKIVKKVAKIDEVIELSIENNLDIEISSANRTELDKINEQKGVVKELTSIILAETKV</sequence>
<reference evidence="1 2" key="1">
    <citation type="submission" date="2021-06" db="EMBL/GenBank/DDBJ databases">
        <authorList>
            <person name="Kallberg Y."/>
            <person name="Tangrot J."/>
            <person name="Rosling A."/>
        </authorList>
    </citation>
    <scope>NUCLEOTIDE SEQUENCE [LARGE SCALE GENOMIC DNA]</scope>
    <source>
        <strain evidence="1 2">120-4 pot B 10/14</strain>
    </source>
</reference>
<feature type="non-terminal residue" evidence="1">
    <location>
        <position position="1"/>
    </location>
</feature>
<evidence type="ECO:0000313" key="1">
    <source>
        <dbReference type="EMBL" id="CAG8851698.1"/>
    </source>
</evidence>
<gene>
    <name evidence="1" type="ORF">GMARGA_LOCUS40873</name>
</gene>
<keyword evidence="2" id="KW-1185">Reference proteome</keyword>
<feature type="non-terminal residue" evidence="1">
    <location>
        <position position="61"/>
    </location>
</feature>
<evidence type="ECO:0000313" key="2">
    <source>
        <dbReference type="Proteomes" id="UP000789901"/>
    </source>
</evidence>